<dbReference type="GO" id="GO:0003973">
    <property type="term" value="F:(S)-2-hydroxy-acid oxidase activity"/>
    <property type="evidence" value="ECO:0007669"/>
    <property type="project" value="UniProtKB-EC"/>
</dbReference>
<dbReference type="PANTHER" id="PTHR10578">
    <property type="entry name" value="S -2-HYDROXY-ACID OXIDASE-RELATED"/>
    <property type="match status" value="1"/>
</dbReference>
<proteinExistence type="inferred from homology"/>
<reference evidence="12" key="1">
    <citation type="submission" date="2023-03" db="EMBL/GenBank/DDBJ databases">
        <authorList>
            <person name="Steffen K."/>
            <person name="Cardenas P."/>
        </authorList>
    </citation>
    <scope>NUCLEOTIDE SEQUENCE</scope>
</reference>
<dbReference type="GO" id="GO:0010181">
    <property type="term" value="F:FMN binding"/>
    <property type="evidence" value="ECO:0007669"/>
    <property type="project" value="InterPro"/>
</dbReference>
<gene>
    <name evidence="12" type="ORF">GBAR_LOCUS7494</name>
</gene>
<dbReference type="Gene3D" id="3.20.20.70">
    <property type="entry name" value="Aldolase class I"/>
    <property type="match status" value="1"/>
</dbReference>
<evidence type="ECO:0000313" key="12">
    <source>
        <dbReference type="EMBL" id="CAI8011666.1"/>
    </source>
</evidence>
<dbReference type="Pfam" id="PF01070">
    <property type="entry name" value="FMN_dh"/>
    <property type="match status" value="1"/>
</dbReference>
<comment type="cofactor">
    <cofactor evidence="1">
        <name>FMN</name>
        <dbReference type="ChEBI" id="CHEBI:58210"/>
    </cofactor>
</comment>
<dbReference type="InterPro" id="IPR037396">
    <property type="entry name" value="FMN_HAD"/>
</dbReference>
<keyword evidence="4 10" id="KW-0288">FMN</keyword>
<keyword evidence="5" id="KW-0560">Oxidoreductase</keyword>
<feature type="binding site" evidence="10">
    <location>
        <position position="183"/>
    </location>
    <ligand>
        <name>glyoxylate</name>
        <dbReference type="ChEBI" id="CHEBI:36655"/>
    </ligand>
</feature>
<feature type="binding site" evidence="10">
    <location>
        <begin position="308"/>
        <end position="312"/>
    </location>
    <ligand>
        <name>FMN</name>
        <dbReference type="ChEBI" id="CHEBI:58210"/>
    </ligand>
</feature>
<dbReference type="CDD" id="cd02809">
    <property type="entry name" value="alpha_hydroxyacid_oxid_FMN"/>
    <property type="match status" value="1"/>
</dbReference>
<keyword evidence="3 10" id="KW-0285">Flavoprotein</keyword>
<feature type="binding site" evidence="10">
    <location>
        <position position="280"/>
    </location>
    <ligand>
        <name>glyoxylate</name>
        <dbReference type="ChEBI" id="CHEBI:36655"/>
    </ligand>
</feature>
<comment type="caution">
    <text evidence="12">The sequence shown here is derived from an EMBL/GenBank/DDBJ whole genome shotgun (WGS) entry which is preliminary data.</text>
</comment>
<dbReference type="FunFam" id="3.20.20.70:FF:000056">
    <property type="entry name" value="hydroxyacid oxidase 2"/>
    <property type="match status" value="1"/>
</dbReference>
<feature type="active site" description="Proton acceptor" evidence="9">
    <location>
        <position position="277"/>
    </location>
</feature>
<comment type="catalytic activity">
    <reaction evidence="8">
        <text>2-hydroxyoctanoate + O2 = 2-oxooctanoate + H2O2</text>
        <dbReference type="Rhea" id="RHEA:67940"/>
        <dbReference type="ChEBI" id="CHEBI:15379"/>
        <dbReference type="ChEBI" id="CHEBI:16240"/>
        <dbReference type="ChEBI" id="CHEBI:133514"/>
        <dbReference type="ChEBI" id="CHEBI:176689"/>
    </reaction>
    <physiologicalReaction direction="left-to-right" evidence="8">
        <dbReference type="Rhea" id="RHEA:67941"/>
    </physiologicalReaction>
</comment>
<feature type="binding site" evidence="10">
    <location>
        <position position="123"/>
    </location>
    <ligand>
        <name>FMN</name>
        <dbReference type="ChEBI" id="CHEBI:58210"/>
    </ligand>
</feature>
<evidence type="ECO:0000256" key="2">
    <source>
        <dbReference type="ARBA" id="ARBA00013087"/>
    </source>
</evidence>
<dbReference type="InterPro" id="IPR013785">
    <property type="entry name" value="Aldolase_TIM"/>
</dbReference>
<keyword evidence="13" id="KW-1185">Reference proteome</keyword>
<dbReference type="InterPro" id="IPR012133">
    <property type="entry name" value="Alpha-hydoxy_acid_DH_FMN"/>
</dbReference>
<evidence type="ECO:0000313" key="13">
    <source>
        <dbReference type="Proteomes" id="UP001174909"/>
    </source>
</evidence>
<evidence type="ECO:0000256" key="1">
    <source>
        <dbReference type="ARBA" id="ARBA00001917"/>
    </source>
</evidence>
<feature type="binding site" evidence="10">
    <location>
        <position position="253"/>
    </location>
    <ligand>
        <name>FMN</name>
        <dbReference type="ChEBI" id="CHEBI:58210"/>
    </ligand>
</feature>
<evidence type="ECO:0000256" key="5">
    <source>
        <dbReference type="ARBA" id="ARBA00023002"/>
    </source>
</evidence>
<dbReference type="GO" id="GO:0005777">
    <property type="term" value="C:peroxisome"/>
    <property type="evidence" value="ECO:0007669"/>
    <property type="project" value="UniProtKB-ARBA"/>
</dbReference>
<evidence type="ECO:0000256" key="4">
    <source>
        <dbReference type="ARBA" id="ARBA00022643"/>
    </source>
</evidence>
<evidence type="ECO:0000256" key="6">
    <source>
        <dbReference type="ARBA" id="ARBA00024042"/>
    </source>
</evidence>
<feature type="binding site" evidence="10">
    <location>
        <position position="148"/>
    </location>
    <ligand>
        <name>glyoxylate</name>
        <dbReference type="ChEBI" id="CHEBI:36655"/>
    </ligand>
</feature>
<feature type="binding site" evidence="10">
    <location>
        <position position="174"/>
    </location>
    <ligand>
        <name>FMN</name>
        <dbReference type="ChEBI" id="CHEBI:58210"/>
    </ligand>
</feature>
<evidence type="ECO:0000256" key="10">
    <source>
        <dbReference type="PIRSR" id="PIRSR000138-2"/>
    </source>
</evidence>
<comment type="catalytic activity">
    <reaction evidence="7">
        <text>a (2S)-2-hydroxycarboxylate + O2 = a 2-oxocarboxylate + H2O2</text>
        <dbReference type="Rhea" id="RHEA:16789"/>
        <dbReference type="ChEBI" id="CHEBI:15379"/>
        <dbReference type="ChEBI" id="CHEBI:16240"/>
        <dbReference type="ChEBI" id="CHEBI:35179"/>
        <dbReference type="ChEBI" id="CHEBI:58123"/>
        <dbReference type="EC" id="1.1.3.15"/>
    </reaction>
    <physiologicalReaction direction="left-to-right" evidence="7">
        <dbReference type="Rhea" id="RHEA:16790"/>
    </physiologicalReaction>
</comment>
<dbReference type="Proteomes" id="UP001174909">
    <property type="component" value="Unassembled WGS sequence"/>
</dbReference>
<dbReference type="InterPro" id="IPR008259">
    <property type="entry name" value="FMN_hydac_DH_AS"/>
</dbReference>
<dbReference type="EC" id="1.1.3.15" evidence="2"/>
<evidence type="ECO:0000259" key="11">
    <source>
        <dbReference type="PROSITE" id="PS51349"/>
    </source>
</evidence>
<feature type="domain" description="FMN hydroxy acid dehydrogenase" evidence="11">
    <location>
        <begin position="15"/>
        <end position="382"/>
    </location>
</feature>
<evidence type="ECO:0000256" key="7">
    <source>
        <dbReference type="ARBA" id="ARBA00029325"/>
    </source>
</evidence>
<name>A0AA35WC01_GEOBA</name>
<comment type="similarity">
    <text evidence="6">Belongs to the FMN-dependent alpha-hydroxy acid dehydrogenase family.</text>
</comment>
<feature type="binding site" evidence="10">
    <location>
        <position position="277"/>
    </location>
    <ligand>
        <name>glyoxylate</name>
        <dbReference type="ChEBI" id="CHEBI:36655"/>
    </ligand>
</feature>
<dbReference type="PROSITE" id="PS00557">
    <property type="entry name" value="FMN_HYDROXY_ACID_DH_1"/>
    <property type="match status" value="1"/>
</dbReference>
<evidence type="ECO:0000256" key="9">
    <source>
        <dbReference type="PIRSR" id="PIRSR000138-1"/>
    </source>
</evidence>
<feature type="binding site" evidence="10">
    <location>
        <position position="146"/>
    </location>
    <ligand>
        <name>FMN</name>
        <dbReference type="ChEBI" id="CHEBI:58210"/>
    </ligand>
</feature>
<dbReference type="PANTHER" id="PTHR10578:SF107">
    <property type="entry name" value="2-HYDROXYACID OXIDASE 1"/>
    <property type="match status" value="1"/>
</dbReference>
<feature type="binding site" evidence="10">
    <location>
        <position position="275"/>
    </location>
    <ligand>
        <name>FMN</name>
        <dbReference type="ChEBI" id="CHEBI:58210"/>
    </ligand>
</feature>
<accession>A0AA35WC01</accession>
<dbReference type="PROSITE" id="PS51349">
    <property type="entry name" value="FMN_HYDROXY_ACID_DH_2"/>
    <property type="match status" value="1"/>
</dbReference>
<feature type="binding site" evidence="10">
    <location>
        <position position="41"/>
    </location>
    <ligand>
        <name>glyoxylate</name>
        <dbReference type="ChEBI" id="CHEBI:36655"/>
    </ligand>
</feature>
<feature type="binding site" evidence="10">
    <location>
        <begin position="94"/>
        <end position="96"/>
    </location>
    <ligand>
        <name>FMN</name>
        <dbReference type="ChEBI" id="CHEBI:58210"/>
    </ligand>
</feature>
<protein>
    <recommendedName>
        <fullName evidence="2">(S)-2-hydroxy-acid oxidase</fullName>
        <ecNumber evidence="2">1.1.3.15</ecNumber>
    </recommendedName>
</protein>
<dbReference type="AlphaFoldDB" id="A0AA35WC01"/>
<dbReference type="EMBL" id="CASHTH010001114">
    <property type="protein sequence ID" value="CAI8011666.1"/>
    <property type="molecule type" value="Genomic_DNA"/>
</dbReference>
<dbReference type="InterPro" id="IPR000262">
    <property type="entry name" value="FMN-dep_DH"/>
</dbReference>
<dbReference type="SUPFAM" id="SSF51395">
    <property type="entry name" value="FMN-linked oxidoreductases"/>
    <property type="match status" value="1"/>
</dbReference>
<feature type="binding site" evidence="10">
    <location>
        <begin position="331"/>
        <end position="332"/>
    </location>
    <ligand>
        <name>FMN</name>
        <dbReference type="ChEBI" id="CHEBI:58210"/>
    </ligand>
</feature>
<sequence>MAAAGRCAGSGQSVARSVAVFCLSDFEKYARTQLNGNAWGYYSSGADQELTLKDNEEAFRRYRLRPRMLKDVSKVDVKTRILGQDVSFPVCVGATAMQRMAHTDGEIATCRAARKMETCMMLSSWSTTSLEEVAGASGESGLRWFQLYIYRDRDLTRNLVLRAERSGYKAIVVTVDAPVVAKRLADARNRFSLPPHLHLANFDTQLPQSSLTSDSALEGSSLERYTRDLLDASLTWEGIDWIRGLTGLPVLVKGILTAEDAVEAVRHGVQGIIVSNHGGRQLDGVLATIDALSEVVKAVEGQVEVYMDGGVRQGTDVLKALAMGARAVFIGRPVLWGLAYNGQEGVERVLQILRDEFKTAMMLSGCRNLAEIQPSLVVHQSKI</sequence>
<organism evidence="12 13">
    <name type="scientific">Geodia barretti</name>
    <name type="common">Barrett's horny sponge</name>
    <dbReference type="NCBI Taxonomy" id="519541"/>
    <lineage>
        <taxon>Eukaryota</taxon>
        <taxon>Metazoa</taxon>
        <taxon>Porifera</taxon>
        <taxon>Demospongiae</taxon>
        <taxon>Heteroscleromorpha</taxon>
        <taxon>Tetractinellida</taxon>
        <taxon>Astrophorina</taxon>
        <taxon>Geodiidae</taxon>
        <taxon>Geodia</taxon>
    </lineage>
</organism>
<evidence type="ECO:0000256" key="8">
    <source>
        <dbReference type="ARBA" id="ARBA00029327"/>
    </source>
</evidence>
<dbReference type="PIRSF" id="PIRSF000138">
    <property type="entry name" value="Al-hdrx_acd_dh"/>
    <property type="match status" value="1"/>
</dbReference>
<evidence type="ECO:0000256" key="3">
    <source>
        <dbReference type="ARBA" id="ARBA00022630"/>
    </source>
</evidence>